<accession>A0A9E5A756</accession>
<dbReference type="EMBL" id="JAPVER010000018">
    <property type="protein sequence ID" value="MCZ3365103.1"/>
    <property type="molecule type" value="Genomic_DNA"/>
</dbReference>
<keyword evidence="1" id="KW-0472">Membrane</keyword>
<name>A0A9E5A756_9EURY</name>
<keyword evidence="1" id="KW-1133">Transmembrane helix</keyword>
<comment type="caution">
    <text evidence="3">The sequence shown here is derived from an EMBL/GenBank/DDBJ whole genome shotgun (WGS) entry which is preliminary data.</text>
</comment>
<evidence type="ECO:0000313" key="3">
    <source>
        <dbReference type="EMBL" id="MCZ3372858.1"/>
    </source>
</evidence>
<dbReference type="EMBL" id="JAPVES010000030">
    <property type="protein sequence ID" value="MCZ3372858.1"/>
    <property type="molecule type" value="Genomic_DNA"/>
</dbReference>
<evidence type="ECO:0000256" key="1">
    <source>
        <dbReference type="SAM" id="Phobius"/>
    </source>
</evidence>
<evidence type="ECO:0000313" key="4">
    <source>
        <dbReference type="Proteomes" id="UP001068021"/>
    </source>
</evidence>
<organism evidence="3">
    <name type="scientific">Methanobacterium veterum</name>
    <dbReference type="NCBI Taxonomy" id="408577"/>
    <lineage>
        <taxon>Archaea</taxon>
        <taxon>Methanobacteriati</taxon>
        <taxon>Methanobacteriota</taxon>
        <taxon>Methanomada group</taxon>
        <taxon>Methanobacteria</taxon>
        <taxon>Methanobacteriales</taxon>
        <taxon>Methanobacteriaceae</taxon>
        <taxon>Methanobacterium</taxon>
    </lineage>
</organism>
<protein>
    <submittedName>
        <fullName evidence="3">Uncharacterized protein</fullName>
    </submittedName>
</protein>
<feature type="transmembrane region" description="Helical" evidence="1">
    <location>
        <begin position="107"/>
        <end position="126"/>
    </location>
</feature>
<keyword evidence="1" id="KW-0812">Transmembrane</keyword>
<evidence type="ECO:0000313" key="2">
    <source>
        <dbReference type="EMBL" id="MCZ3365103.1"/>
    </source>
</evidence>
<keyword evidence="4" id="KW-1185">Reference proteome</keyword>
<dbReference type="Proteomes" id="UP001068021">
    <property type="component" value="Unassembled WGS sequence"/>
</dbReference>
<dbReference type="AlphaFoldDB" id="A0A9E5A756"/>
<dbReference type="Proteomes" id="UP001074446">
    <property type="component" value="Unassembled WGS sequence"/>
</dbReference>
<reference evidence="3" key="1">
    <citation type="submission" date="2022-12" db="EMBL/GenBank/DDBJ databases">
        <title>Reclassification of two methanogenic archaea species isolated from the Kolyma lowland permafrost.</title>
        <authorList>
            <person name="Trubitsyn V.E."/>
            <person name="Rivkina E.M."/>
            <person name="Shcherbakova V.A."/>
        </authorList>
    </citation>
    <scope>NUCLEOTIDE SEQUENCE</scope>
    <source>
        <strain evidence="2">M2</strain>
        <strain evidence="3">MK4</strain>
    </source>
</reference>
<gene>
    <name evidence="3" type="ORF">O3H35_09435</name>
    <name evidence="2" type="ORF">O3H54_04315</name>
</gene>
<proteinExistence type="predicted"/>
<sequence length="131" mass="15165">MNSNKSDLSKIEESFTDMINHFEASASTSFIKGMVDPNVIKRGDLKEIGKSLQDVSDFLMIKAKTLELLPYESEEGETKMRLDHYIKALNDIGKELEKSEAKELHDYHWSIIGMLIIIIFSLFDHIEHYRE</sequence>
<dbReference type="RefSeq" id="WP_048192842.1">
    <property type="nucleotide sequence ID" value="NZ_JAPVER010000018.1"/>
</dbReference>